<sequence length="147" mass="15796">MTSGSPGEGTLWIFHPGLGDKGLGSYRMSCRSKRRQAASQSHDLKWKCDREGNLGCIHHHNHGGNGRRRRRAPSAAHCDDVADALPEDASSPRSASSRGAPPPLTSLSGCFCFSSFRILAMSLRVPSSSRSFSSMSRPSGPSRKSTP</sequence>
<feature type="compositionally biased region" description="Basic residues" evidence="1">
    <location>
        <begin position="59"/>
        <end position="72"/>
    </location>
</feature>
<name>A0A4Z2ENQ9_9TELE</name>
<reference evidence="2 3" key="1">
    <citation type="submission" date="2019-03" db="EMBL/GenBank/DDBJ databases">
        <title>First draft genome of Liparis tanakae, snailfish: a comprehensive survey of snailfish specific genes.</title>
        <authorList>
            <person name="Kim W."/>
            <person name="Song I."/>
            <person name="Jeong J.-H."/>
            <person name="Kim D."/>
            <person name="Kim S."/>
            <person name="Ryu S."/>
            <person name="Song J.Y."/>
            <person name="Lee S.K."/>
        </authorList>
    </citation>
    <scope>NUCLEOTIDE SEQUENCE [LARGE SCALE GENOMIC DNA]</scope>
    <source>
        <tissue evidence="2">Muscle</tissue>
    </source>
</reference>
<comment type="caution">
    <text evidence="2">The sequence shown here is derived from an EMBL/GenBank/DDBJ whole genome shotgun (WGS) entry which is preliminary data.</text>
</comment>
<feature type="compositionally biased region" description="Low complexity" evidence="1">
    <location>
        <begin position="89"/>
        <end position="99"/>
    </location>
</feature>
<gene>
    <name evidence="2" type="ORF">EYF80_059464</name>
</gene>
<evidence type="ECO:0000256" key="1">
    <source>
        <dbReference type="SAM" id="MobiDB-lite"/>
    </source>
</evidence>
<feature type="region of interest" description="Disordered" evidence="1">
    <location>
        <begin position="125"/>
        <end position="147"/>
    </location>
</feature>
<evidence type="ECO:0000313" key="3">
    <source>
        <dbReference type="Proteomes" id="UP000314294"/>
    </source>
</evidence>
<dbReference type="AlphaFoldDB" id="A0A4Z2ENQ9"/>
<accession>A0A4Z2ENQ9</accession>
<keyword evidence="3" id="KW-1185">Reference proteome</keyword>
<dbReference type="EMBL" id="SRLO01004549">
    <property type="protein sequence ID" value="TNN30385.1"/>
    <property type="molecule type" value="Genomic_DNA"/>
</dbReference>
<dbReference type="Proteomes" id="UP000314294">
    <property type="component" value="Unassembled WGS sequence"/>
</dbReference>
<organism evidence="2 3">
    <name type="scientific">Liparis tanakae</name>
    <name type="common">Tanaka's snailfish</name>
    <dbReference type="NCBI Taxonomy" id="230148"/>
    <lineage>
        <taxon>Eukaryota</taxon>
        <taxon>Metazoa</taxon>
        <taxon>Chordata</taxon>
        <taxon>Craniata</taxon>
        <taxon>Vertebrata</taxon>
        <taxon>Euteleostomi</taxon>
        <taxon>Actinopterygii</taxon>
        <taxon>Neopterygii</taxon>
        <taxon>Teleostei</taxon>
        <taxon>Neoteleostei</taxon>
        <taxon>Acanthomorphata</taxon>
        <taxon>Eupercaria</taxon>
        <taxon>Perciformes</taxon>
        <taxon>Cottioidei</taxon>
        <taxon>Cottales</taxon>
        <taxon>Liparidae</taxon>
        <taxon>Liparis</taxon>
    </lineage>
</organism>
<feature type="region of interest" description="Disordered" evidence="1">
    <location>
        <begin position="59"/>
        <end position="104"/>
    </location>
</feature>
<protein>
    <submittedName>
        <fullName evidence="2">Uncharacterized protein</fullName>
    </submittedName>
</protein>
<proteinExistence type="predicted"/>
<evidence type="ECO:0000313" key="2">
    <source>
        <dbReference type="EMBL" id="TNN30385.1"/>
    </source>
</evidence>